<dbReference type="InterPro" id="IPR046623">
    <property type="entry name" value="DUF6536"/>
</dbReference>
<dbReference type="EMBL" id="KV749806">
    <property type="protein sequence ID" value="OCL07707.1"/>
    <property type="molecule type" value="Genomic_DNA"/>
</dbReference>
<proteinExistence type="predicted"/>
<organism evidence="4 5">
    <name type="scientific">Glonium stellatum</name>
    <dbReference type="NCBI Taxonomy" id="574774"/>
    <lineage>
        <taxon>Eukaryota</taxon>
        <taxon>Fungi</taxon>
        <taxon>Dikarya</taxon>
        <taxon>Ascomycota</taxon>
        <taxon>Pezizomycotina</taxon>
        <taxon>Dothideomycetes</taxon>
        <taxon>Pleosporomycetidae</taxon>
        <taxon>Gloniales</taxon>
        <taxon>Gloniaceae</taxon>
        <taxon>Glonium</taxon>
    </lineage>
</organism>
<feature type="non-terminal residue" evidence="4">
    <location>
        <position position="375"/>
    </location>
</feature>
<dbReference type="Proteomes" id="UP000250140">
    <property type="component" value="Unassembled WGS sequence"/>
</dbReference>
<dbReference type="Pfam" id="PF20163">
    <property type="entry name" value="DUF6536"/>
    <property type="match status" value="1"/>
</dbReference>
<evidence type="ECO:0000313" key="5">
    <source>
        <dbReference type="Proteomes" id="UP000250140"/>
    </source>
</evidence>
<feature type="non-terminal residue" evidence="4">
    <location>
        <position position="1"/>
    </location>
</feature>
<feature type="transmembrane region" description="Helical" evidence="2">
    <location>
        <begin position="130"/>
        <end position="149"/>
    </location>
</feature>
<dbReference type="PANTHER" id="PTHR35395">
    <property type="entry name" value="DUF6536 DOMAIN-CONTAINING PROTEIN"/>
    <property type="match status" value="1"/>
</dbReference>
<feature type="transmembrane region" description="Helical" evidence="2">
    <location>
        <begin position="192"/>
        <end position="213"/>
    </location>
</feature>
<dbReference type="OrthoDB" id="5429634at2759"/>
<feature type="region of interest" description="Disordered" evidence="1">
    <location>
        <begin position="1"/>
        <end position="31"/>
    </location>
</feature>
<accession>A0A8E2EZD2</accession>
<dbReference type="PANTHER" id="PTHR35395:SF1">
    <property type="entry name" value="DUF6536 DOMAIN-CONTAINING PROTEIN"/>
    <property type="match status" value="1"/>
</dbReference>
<reference evidence="4 5" key="1">
    <citation type="journal article" date="2016" name="Nat. Commun.">
        <title>Ectomycorrhizal ecology is imprinted in the genome of the dominant symbiotic fungus Cenococcum geophilum.</title>
        <authorList>
            <consortium name="DOE Joint Genome Institute"/>
            <person name="Peter M."/>
            <person name="Kohler A."/>
            <person name="Ohm R.A."/>
            <person name="Kuo A."/>
            <person name="Krutzmann J."/>
            <person name="Morin E."/>
            <person name="Arend M."/>
            <person name="Barry K.W."/>
            <person name="Binder M."/>
            <person name="Choi C."/>
            <person name="Clum A."/>
            <person name="Copeland A."/>
            <person name="Grisel N."/>
            <person name="Haridas S."/>
            <person name="Kipfer T."/>
            <person name="LaButti K."/>
            <person name="Lindquist E."/>
            <person name="Lipzen A."/>
            <person name="Maire R."/>
            <person name="Meier B."/>
            <person name="Mihaltcheva S."/>
            <person name="Molinier V."/>
            <person name="Murat C."/>
            <person name="Poggeler S."/>
            <person name="Quandt C.A."/>
            <person name="Sperisen C."/>
            <person name="Tritt A."/>
            <person name="Tisserant E."/>
            <person name="Crous P.W."/>
            <person name="Henrissat B."/>
            <person name="Nehls U."/>
            <person name="Egli S."/>
            <person name="Spatafora J.W."/>
            <person name="Grigoriev I.V."/>
            <person name="Martin F.M."/>
        </authorList>
    </citation>
    <scope>NUCLEOTIDE SEQUENCE [LARGE SCALE GENOMIC DNA]</scope>
    <source>
        <strain evidence="4 5">CBS 207.34</strain>
    </source>
</reference>
<evidence type="ECO:0000256" key="2">
    <source>
        <dbReference type="SAM" id="Phobius"/>
    </source>
</evidence>
<keyword evidence="2" id="KW-0472">Membrane</keyword>
<sequence>SYSSYVDEQRNDHASVKSLSSSSSSGSPEKIKRGLGIHRLRRKLAGGSSIIEEPIYETEFARIGKGWWKDQQLVDRSIRSMALLTTVFAIAIVVVCIINMKLFYERPNWHSTSIGGETKSCKSVARTNTALLLIINIAATMVLGMSNTYQQLVTSLKMGDIKWVLQKHGDSRVGTNSPFSINKKREGRISSWLAWLLLICTSMPVHFLANSLIGPSLILSPPSVADFNATSEANAVEYFAGDGHYLQDQASFVCWSAFRTGAAHFPRSGASLSQDGDSVYDFNIGDIDIYYKHIEIQYSKENCTKYVKTTSNVSQVEGEWTLDELGQIVFGIGGCHMGGNVFCYVNDMQPSPCRLNIRMQAAFVLAGCLVAKAIY</sequence>
<protein>
    <recommendedName>
        <fullName evidence="3">DUF6536 domain-containing protein</fullName>
    </recommendedName>
</protein>
<gene>
    <name evidence="4" type="ORF">AOQ84DRAFT_246597</name>
</gene>
<evidence type="ECO:0000259" key="3">
    <source>
        <dbReference type="Pfam" id="PF20163"/>
    </source>
</evidence>
<evidence type="ECO:0000313" key="4">
    <source>
        <dbReference type="EMBL" id="OCL07707.1"/>
    </source>
</evidence>
<feature type="compositionally biased region" description="Low complexity" evidence="1">
    <location>
        <begin position="16"/>
        <end position="27"/>
    </location>
</feature>
<feature type="domain" description="DUF6536" evidence="3">
    <location>
        <begin position="79"/>
        <end position="214"/>
    </location>
</feature>
<keyword evidence="2" id="KW-1133">Transmembrane helix</keyword>
<name>A0A8E2EZD2_9PEZI</name>
<keyword evidence="5" id="KW-1185">Reference proteome</keyword>
<feature type="transmembrane region" description="Helical" evidence="2">
    <location>
        <begin position="81"/>
        <end position="104"/>
    </location>
</feature>
<dbReference type="AlphaFoldDB" id="A0A8E2EZD2"/>
<keyword evidence="2" id="KW-0812">Transmembrane</keyword>
<evidence type="ECO:0000256" key="1">
    <source>
        <dbReference type="SAM" id="MobiDB-lite"/>
    </source>
</evidence>